<dbReference type="GO" id="GO:0016746">
    <property type="term" value="F:acyltransferase activity"/>
    <property type="evidence" value="ECO:0007669"/>
    <property type="project" value="UniProtKB-KW"/>
</dbReference>
<dbReference type="EC" id="2.3.1.-" evidence="3"/>
<dbReference type="GO" id="GO:0043886">
    <property type="term" value="F:structural constituent of carboxysome shell"/>
    <property type="evidence" value="ECO:0007669"/>
    <property type="project" value="UniProtKB-ARBA"/>
</dbReference>
<dbReference type="PANTHER" id="PTHR23416">
    <property type="entry name" value="SIALIC ACID SYNTHASE-RELATED"/>
    <property type="match status" value="1"/>
</dbReference>
<sequence>MDLVVTGAFSDLKIGQGSRINGNSQFRNMDGSQIIIGSNVFCGSGLILIAHTYQRNSDSSRSDIMISSSVTISDDVWIGSRVIVLPNVHIGKGAIIGAGSVVTKDVESFSTVAGIPAKPL</sequence>
<evidence type="ECO:0000256" key="2">
    <source>
        <dbReference type="ARBA" id="ARBA00022737"/>
    </source>
</evidence>
<evidence type="ECO:0000313" key="3">
    <source>
        <dbReference type="EMBL" id="CAE06966.1"/>
    </source>
</evidence>
<protein>
    <submittedName>
        <fullName evidence="3">O-acetyltransferase</fullName>
        <ecNumber evidence="3">2.3.1.-</ecNumber>
    </submittedName>
</protein>
<dbReference type="PROSITE" id="PS00101">
    <property type="entry name" value="HEXAPEP_TRANSFERASES"/>
    <property type="match status" value="1"/>
</dbReference>
<organism evidence="3 4">
    <name type="scientific">Parasynechococcus marenigrum (strain WH8102)</name>
    <dbReference type="NCBI Taxonomy" id="84588"/>
    <lineage>
        <taxon>Bacteria</taxon>
        <taxon>Bacillati</taxon>
        <taxon>Cyanobacteriota</taxon>
        <taxon>Cyanophyceae</taxon>
        <taxon>Synechococcales</taxon>
        <taxon>Prochlorococcaceae</taxon>
        <taxon>Parasynechococcus</taxon>
        <taxon>Parasynechococcus marenigrum</taxon>
    </lineage>
</organism>
<dbReference type="Gene3D" id="2.160.10.10">
    <property type="entry name" value="Hexapeptide repeat proteins"/>
    <property type="match status" value="1"/>
</dbReference>
<dbReference type="SUPFAM" id="SSF51161">
    <property type="entry name" value="Trimeric LpxA-like enzymes"/>
    <property type="match status" value="1"/>
</dbReference>
<evidence type="ECO:0000256" key="1">
    <source>
        <dbReference type="ARBA" id="ARBA00022679"/>
    </source>
</evidence>
<dbReference type="GO" id="GO:0031470">
    <property type="term" value="C:carboxysome"/>
    <property type="evidence" value="ECO:0007669"/>
    <property type="project" value="UniProtKB-ARBA"/>
</dbReference>
<dbReference type="Proteomes" id="UP000001422">
    <property type="component" value="Chromosome"/>
</dbReference>
<accession>Q7U908</accession>
<keyword evidence="4" id="KW-1185">Reference proteome</keyword>
<gene>
    <name evidence="3" type="ordered locus">SYNW0451</name>
</gene>
<dbReference type="AlphaFoldDB" id="Q7U908"/>
<dbReference type="InterPro" id="IPR018357">
    <property type="entry name" value="Hexapep_transf_CS"/>
</dbReference>
<dbReference type="STRING" id="84588.SYNW0451"/>
<name>Q7U908_PARMW</name>
<dbReference type="Pfam" id="PF00132">
    <property type="entry name" value="Hexapep"/>
    <property type="match status" value="1"/>
</dbReference>
<dbReference type="EMBL" id="BX569690">
    <property type="protein sequence ID" value="CAE06966.1"/>
    <property type="molecule type" value="Genomic_DNA"/>
</dbReference>
<dbReference type="HOGENOM" id="CLU_051638_7_5_3"/>
<dbReference type="RefSeq" id="WP_011127325.1">
    <property type="nucleotide sequence ID" value="NC_005070.1"/>
</dbReference>
<keyword evidence="1 3" id="KW-0808">Transferase</keyword>
<dbReference type="InterPro" id="IPR011004">
    <property type="entry name" value="Trimer_LpxA-like_sf"/>
</dbReference>
<proteinExistence type="predicted"/>
<dbReference type="KEGG" id="syw:SYNW0451"/>
<evidence type="ECO:0000313" key="4">
    <source>
        <dbReference type="Proteomes" id="UP000001422"/>
    </source>
</evidence>
<keyword evidence="3" id="KW-0012">Acyltransferase</keyword>
<dbReference type="InterPro" id="IPR051159">
    <property type="entry name" value="Hexapeptide_acetyltransf"/>
</dbReference>
<dbReference type="eggNOG" id="COG0110">
    <property type="taxonomic scope" value="Bacteria"/>
</dbReference>
<keyword evidence="2" id="KW-0677">Repeat</keyword>
<reference evidence="3 4" key="1">
    <citation type="journal article" date="2003" name="Nature">
        <title>The genome of a motile marine Synechococcus.</title>
        <authorList>
            <person name="Palenik B."/>
            <person name="Brahamsha B."/>
            <person name="Larimer F."/>
            <person name="Land M."/>
            <person name="Hauser L."/>
            <person name="Chain P."/>
            <person name="Lamerdin J."/>
            <person name="Regala W."/>
            <person name="Allen E.A."/>
            <person name="McCarren J."/>
            <person name="Paulsen I."/>
            <person name="Dufresne A."/>
            <person name="Partensky F."/>
            <person name="Webb E."/>
            <person name="Waterbury J."/>
        </authorList>
    </citation>
    <scope>NUCLEOTIDE SEQUENCE [LARGE SCALE GENOMIC DNA]</scope>
    <source>
        <strain evidence="3 4">WH8102</strain>
    </source>
</reference>
<dbReference type="InterPro" id="IPR001451">
    <property type="entry name" value="Hexapep"/>
</dbReference>